<dbReference type="AlphaFoldDB" id="A0A518DXG6"/>
<protein>
    <submittedName>
        <fullName evidence="2">Uncharacterized protein</fullName>
    </submittedName>
</protein>
<evidence type="ECO:0000313" key="2">
    <source>
        <dbReference type="EMBL" id="QDU96531.1"/>
    </source>
</evidence>
<dbReference type="EMBL" id="CP036433">
    <property type="protein sequence ID" value="QDU96531.1"/>
    <property type="molecule type" value="Genomic_DNA"/>
</dbReference>
<reference evidence="2 3" key="1">
    <citation type="submission" date="2019-02" db="EMBL/GenBank/DDBJ databases">
        <title>Deep-cultivation of Planctomycetes and their phenomic and genomic characterization uncovers novel biology.</title>
        <authorList>
            <person name="Wiegand S."/>
            <person name="Jogler M."/>
            <person name="Boedeker C."/>
            <person name="Pinto D."/>
            <person name="Vollmers J."/>
            <person name="Rivas-Marin E."/>
            <person name="Kohn T."/>
            <person name="Peeters S.H."/>
            <person name="Heuer A."/>
            <person name="Rast P."/>
            <person name="Oberbeckmann S."/>
            <person name="Bunk B."/>
            <person name="Jeske O."/>
            <person name="Meyerdierks A."/>
            <person name="Storesund J.E."/>
            <person name="Kallscheuer N."/>
            <person name="Luecker S."/>
            <person name="Lage O.M."/>
            <person name="Pohl T."/>
            <person name="Merkel B.J."/>
            <person name="Hornburger P."/>
            <person name="Mueller R.-W."/>
            <person name="Bruemmer F."/>
            <person name="Labrenz M."/>
            <person name="Spormann A.M."/>
            <person name="Op den Camp H."/>
            <person name="Overmann J."/>
            <person name="Amann R."/>
            <person name="Jetten M.S.M."/>
            <person name="Mascher T."/>
            <person name="Medema M.H."/>
            <person name="Devos D.P."/>
            <person name="Kaster A.-K."/>
            <person name="Ovreas L."/>
            <person name="Rohde M."/>
            <person name="Galperin M.Y."/>
            <person name="Jogler C."/>
        </authorList>
    </citation>
    <scope>NUCLEOTIDE SEQUENCE [LARGE SCALE GENOMIC DNA]</scope>
    <source>
        <strain evidence="2 3">Pla85_3_4</strain>
    </source>
</reference>
<feature type="coiled-coil region" evidence="1">
    <location>
        <begin position="52"/>
        <end position="82"/>
    </location>
</feature>
<dbReference type="KEGG" id="lcre:Pla8534_43520"/>
<organism evidence="2 3">
    <name type="scientific">Lignipirellula cremea</name>
    <dbReference type="NCBI Taxonomy" id="2528010"/>
    <lineage>
        <taxon>Bacteria</taxon>
        <taxon>Pseudomonadati</taxon>
        <taxon>Planctomycetota</taxon>
        <taxon>Planctomycetia</taxon>
        <taxon>Pirellulales</taxon>
        <taxon>Pirellulaceae</taxon>
        <taxon>Lignipirellula</taxon>
    </lineage>
</organism>
<sequence>MPGLTVTEKEHWKDRIGKRIGKKIEAVSAEDPNLLDRVHREARERALASLGLSEMQQELDGVEQQKSALDKRERQIQRAMLAHVRGVPVEDIDDYHSYRYDHEVDNAVNRRQAVHEDELLAEGEIGQRILKLREEKDNLLDTVWLATSPKQIKELWSKVADLLGDDQTQLQRDALAIVPAEE</sequence>
<keyword evidence="3" id="KW-1185">Reference proteome</keyword>
<accession>A0A518DXG6</accession>
<dbReference type="RefSeq" id="WP_145055153.1">
    <property type="nucleotide sequence ID" value="NZ_CP036433.1"/>
</dbReference>
<dbReference type="Proteomes" id="UP000317648">
    <property type="component" value="Chromosome"/>
</dbReference>
<evidence type="ECO:0000256" key="1">
    <source>
        <dbReference type="SAM" id="Coils"/>
    </source>
</evidence>
<dbReference type="OrthoDB" id="262916at2"/>
<proteinExistence type="predicted"/>
<name>A0A518DXG6_9BACT</name>
<evidence type="ECO:0000313" key="3">
    <source>
        <dbReference type="Proteomes" id="UP000317648"/>
    </source>
</evidence>
<keyword evidence="1" id="KW-0175">Coiled coil</keyword>
<gene>
    <name evidence="2" type="ORF">Pla8534_43520</name>
</gene>